<proteinExistence type="predicted"/>
<dbReference type="SUPFAM" id="SSF53098">
    <property type="entry name" value="Ribonuclease H-like"/>
    <property type="match status" value="1"/>
</dbReference>
<dbReference type="EMBL" id="JBHSUS010000001">
    <property type="protein sequence ID" value="MFC6441379.1"/>
    <property type="molecule type" value="Genomic_DNA"/>
</dbReference>
<evidence type="ECO:0000313" key="2">
    <source>
        <dbReference type="Proteomes" id="UP001596364"/>
    </source>
</evidence>
<dbReference type="RefSeq" id="WP_131257857.1">
    <property type="nucleotide sequence ID" value="NZ_JBHSUS010000001.1"/>
</dbReference>
<evidence type="ECO:0000313" key="1">
    <source>
        <dbReference type="EMBL" id="MFC6441379.1"/>
    </source>
</evidence>
<dbReference type="Proteomes" id="UP001596364">
    <property type="component" value="Unassembled WGS sequence"/>
</dbReference>
<dbReference type="InterPro" id="IPR036397">
    <property type="entry name" value="RNaseH_sf"/>
</dbReference>
<organism evidence="1 2">
    <name type="scientific">Pseudobowmanella zhangzhouensis</name>
    <dbReference type="NCBI Taxonomy" id="1537679"/>
    <lineage>
        <taxon>Bacteria</taxon>
        <taxon>Pseudomonadati</taxon>
        <taxon>Pseudomonadota</taxon>
        <taxon>Gammaproteobacteria</taxon>
        <taxon>Alteromonadales</taxon>
        <taxon>Alteromonadaceae</taxon>
    </lineage>
</organism>
<comment type="caution">
    <text evidence="1">The sequence shown here is derived from an EMBL/GenBank/DDBJ whole genome shotgun (WGS) entry which is preliminary data.</text>
</comment>
<dbReference type="Gene3D" id="3.30.420.10">
    <property type="entry name" value="Ribonuclease H-like superfamily/Ribonuclease H"/>
    <property type="match status" value="1"/>
</dbReference>
<accession>A0ABW1XRK9</accession>
<protein>
    <recommendedName>
        <fullName evidence="3">Exonuclease domain-containing protein</fullName>
    </recommendedName>
</protein>
<keyword evidence="2" id="KW-1185">Reference proteome</keyword>
<reference evidence="2" key="1">
    <citation type="journal article" date="2019" name="Int. J. Syst. Evol. Microbiol.">
        <title>The Global Catalogue of Microorganisms (GCM) 10K type strain sequencing project: providing services to taxonomists for standard genome sequencing and annotation.</title>
        <authorList>
            <consortium name="The Broad Institute Genomics Platform"/>
            <consortium name="The Broad Institute Genome Sequencing Center for Infectious Disease"/>
            <person name="Wu L."/>
            <person name="Ma J."/>
        </authorList>
    </citation>
    <scope>NUCLEOTIDE SEQUENCE [LARGE SCALE GENOMIC DNA]</scope>
    <source>
        <strain evidence="2">CGMCC 1.16031</strain>
    </source>
</reference>
<dbReference type="InterPro" id="IPR012337">
    <property type="entry name" value="RNaseH-like_sf"/>
</dbReference>
<sequence>MDIEASGFGANSYPIEIGVAISDGTRYCRLIKPFEHWTHWDSEAEALHGISREILAQHGVDPRQVCEDLNHLLKDRSVYSDGWVVDNPWLIKLYEACGMQPTFTFSALEMVLSEPQMVVWHAIKQDLTERWPQARHRASADADLIQNTWLVSRQQTNAQAAAAG</sequence>
<name>A0ABW1XRK9_9ALTE</name>
<gene>
    <name evidence="1" type="ORF">ACFP85_14595</name>
</gene>
<evidence type="ECO:0008006" key="3">
    <source>
        <dbReference type="Google" id="ProtNLM"/>
    </source>
</evidence>